<gene>
    <name evidence="10" type="ORF">GF339_08895</name>
</gene>
<feature type="transmembrane region" description="Helical" evidence="8">
    <location>
        <begin position="415"/>
        <end position="431"/>
    </location>
</feature>
<name>A0A9D5Q5T6_9BACT</name>
<evidence type="ECO:0000256" key="4">
    <source>
        <dbReference type="ARBA" id="ARBA00022519"/>
    </source>
</evidence>
<dbReference type="AlphaFoldDB" id="A0A9D5Q5T6"/>
<feature type="transmembrane region" description="Helical" evidence="8">
    <location>
        <begin position="390"/>
        <end position="409"/>
    </location>
</feature>
<feature type="transmembrane region" description="Helical" evidence="8">
    <location>
        <begin position="251"/>
        <end position="270"/>
    </location>
</feature>
<dbReference type="Proteomes" id="UP000649604">
    <property type="component" value="Unassembled WGS sequence"/>
</dbReference>
<evidence type="ECO:0000256" key="6">
    <source>
        <dbReference type="ARBA" id="ARBA00022989"/>
    </source>
</evidence>
<dbReference type="GO" id="GO:0055085">
    <property type="term" value="P:transmembrane transport"/>
    <property type="evidence" value="ECO:0007669"/>
    <property type="project" value="InterPro"/>
</dbReference>
<feature type="transmembrane region" description="Helical" evidence="8">
    <location>
        <begin position="12"/>
        <end position="34"/>
    </location>
</feature>
<reference evidence="10" key="1">
    <citation type="submission" date="2019-11" db="EMBL/GenBank/DDBJ databases">
        <title>Microbial mats filling the niche in hypersaline microbial mats.</title>
        <authorList>
            <person name="Wong H.L."/>
            <person name="Macleod F.I."/>
            <person name="White R.A. III"/>
            <person name="Burns B.P."/>
        </authorList>
    </citation>
    <scope>NUCLEOTIDE SEQUENCE</scope>
    <source>
        <strain evidence="10">Rbin_158</strain>
    </source>
</reference>
<dbReference type="GO" id="GO:0005886">
    <property type="term" value="C:plasma membrane"/>
    <property type="evidence" value="ECO:0007669"/>
    <property type="project" value="UniProtKB-SubCell"/>
</dbReference>
<dbReference type="EMBL" id="WJJP01000280">
    <property type="protein sequence ID" value="MBD3324688.1"/>
    <property type="molecule type" value="Genomic_DNA"/>
</dbReference>
<evidence type="ECO:0000256" key="8">
    <source>
        <dbReference type="RuleBase" id="RU363032"/>
    </source>
</evidence>
<keyword evidence="2 8" id="KW-0813">Transport</keyword>
<dbReference type="InterPro" id="IPR000515">
    <property type="entry name" value="MetI-like"/>
</dbReference>
<dbReference type="PANTHER" id="PTHR43357">
    <property type="entry name" value="INNER MEMBRANE ABC TRANSPORTER PERMEASE PROTEIN YDCV"/>
    <property type="match status" value="1"/>
</dbReference>
<evidence type="ECO:0000313" key="11">
    <source>
        <dbReference type="Proteomes" id="UP000649604"/>
    </source>
</evidence>
<dbReference type="SUPFAM" id="SSF161098">
    <property type="entry name" value="MetI-like"/>
    <property type="match status" value="2"/>
</dbReference>
<evidence type="ECO:0000313" key="10">
    <source>
        <dbReference type="EMBL" id="MBD3324688.1"/>
    </source>
</evidence>
<feature type="transmembrane region" description="Helical" evidence="8">
    <location>
        <begin position="102"/>
        <end position="126"/>
    </location>
</feature>
<comment type="subcellular location">
    <subcellularLocation>
        <location evidence="1">Cell inner membrane</location>
        <topology evidence="1">Multi-pass membrane protein</topology>
    </subcellularLocation>
    <subcellularLocation>
        <location evidence="8">Cell membrane</location>
        <topology evidence="8">Multi-pass membrane protein</topology>
    </subcellularLocation>
</comment>
<keyword evidence="6 8" id="KW-1133">Transmembrane helix</keyword>
<feature type="transmembrane region" description="Helical" evidence="8">
    <location>
        <begin position="67"/>
        <end position="90"/>
    </location>
</feature>
<keyword evidence="7 8" id="KW-0472">Membrane</keyword>
<sequence length="555" mass="60946">MNLRKFRLNRVDFWTLVTILGYILVFLLLVLPLFNIFKASFIDKETGALSLSNYREFFSKSYYTSTILNSLIVSFGGTLGALIFGIPLAFFTSRYTIWGKTLLATLAVLSLLSPPFIGAYSWIMMLGRNGFLRQFFLSLGIELPEIFGAGGIILVYTLQYYPFVFLLTAGALTTVDRSLEEAAENLGATALRKFFRVTLPLVLPSVSAGALIAFMMSLANFGTPMILGRRFRVLPTMAYNLYTTEIGENPGLASTVSILLILVSSLVLFFQRYAAARRKYASTLINRQVVTSLHGLKNVMAHLVCYAIVFLSTLPLAVVVVFSFRKTKGPVFHPGFALQSYQKVLHDVPKTITNSLLYSVTAVLLIVVVGTLLGFVLSRKQNLPAKLLDPLLMIPYIVPGTVLGIGFIVAFNRKPIYLVGTATIIIMSYFIRRLPYSVRSSASILKQIDPSLEEAGINLGSPPARTFRKVTLPLMLPGIISGAIMSWVTAINELSSSIVLYVGKTMTMPVRIYLSVLDGLFGTASALATFLLVATGLALFIVNKFLGMGRESIIG</sequence>
<dbReference type="InterPro" id="IPR035906">
    <property type="entry name" value="MetI-like_sf"/>
</dbReference>
<evidence type="ECO:0000259" key="9">
    <source>
        <dbReference type="PROSITE" id="PS50928"/>
    </source>
</evidence>
<feature type="transmembrane region" description="Helical" evidence="8">
    <location>
        <begin position="146"/>
        <end position="173"/>
    </location>
</feature>
<keyword evidence="5 8" id="KW-0812">Transmembrane</keyword>
<dbReference type="PANTHER" id="PTHR43357:SF3">
    <property type="entry name" value="FE(3+)-TRANSPORT SYSTEM PERMEASE PROTEIN FBPB 2"/>
    <property type="match status" value="1"/>
</dbReference>
<feature type="transmembrane region" description="Helical" evidence="8">
    <location>
        <begin position="356"/>
        <end position="378"/>
    </location>
</feature>
<proteinExistence type="inferred from homology"/>
<evidence type="ECO:0000256" key="5">
    <source>
        <dbReference type="ARBA" id="ARBA00022692"/>
    </source>
</evidence>
<dbReference type="PROSITE" id="PS50928">
    <property type="entry name" value="ABC_TM1"/>
    <property type="match status" value="2"/>
</dbReference>
<dbReference type="CDD" id="cd06261">
    <property type="entry name" value="TM_PBP2"/>
    <property type="match status" value="2"/>
</dbReference>
<evidence type="ECO:0000256" key="1">
    <source>
        <dbReference type="ARBA" id="ARBA00004429"/>
    </source>
</evidence>
<feature type="domain" description="ABC transmembrane type-1" evidence="9">
    <location>
        <begin position="67"/>
        <end position="271"/>
    </location>
</feature>
<keyword evidence="4" id="KW-0997">Cell inner membrane</keyword>
<accession>A0A9D5Q5T6</accession>
<feature type="domain" description="ABC transmembrane type-1" evidence="9">
    <location>
        <begin position="352"/>
        <end position="542"/>
    </location>
</feature>
<feature type="transmembrane region" description="Helical" evidence="8">
    <location>
        <begin position="512"/>
        <end position="542"/>
    </location>
</feature>
<dbReference type="Gene3D" id="1.10.3720.10">
    <property type="entry name" value="MetI-like"/>
    <property type="match status" value="2"/>
</dbReference>
<protein>
    <submittedName>
        <fullName evidence="10">ABC transporter permease subunit</fullName>
    </submittedName>
</protein>
<keyword evidence="3" id="KW-1003">Cell membrane</keyword>
<organism evidence="10 11">
    <name type="scientific">candidate division KSB3 bacterium</name>
    <dbReference type="NCBI Taxonomy" id="2044937"/>
    <lineage>
        <taxon>Bacteria</taxon>
        <taxon>candidate division KSB3</taxon>
    </lineage>
</organism>
<feature type="transmembrane region" description="Helical" evidence="8">
    <location>
        <begin position="303"/>
        <end position="324"/>
    </location>
</feature>
<evidence type="ECO:0000256" key="7">
    <source>
        <dbReference type="ARBA" id="ARBA00023136"/>
    </source>
</evidence>
<comment type="similarity">
    <text evidence="8">Belongs to the binding-protein-dependent transport system permease family.</text>
</comment>
<evidence type="ECO:0000256" key="2">
    <source>
        <dbReference type="ARBA" id="ARBA00022448"/>
    </source>
</evidence>
<feature type="transmembrane region" description="Helical" evidence="8">
    <location>
        <begin position="474"/>
        <end position="492"/>
    </location>
</feature>
<evidence type="ECO:0000256" key="3">
    <source>
        <dbReference type="ARBA" id="ARBA00022475"/>
    </source>
</evidence>
<feature type="transmembrane region" description="Helical" evidence="8">
    <location>
        <begin position="194"/>
        <end position="219"/>
    </location>
</feature>
<comment type="caution">
    <text evidence="10">The sequence shown here is derived from an EMBL/GenBank/DDBJ whole genome shotgun (WGS) entry which is preliminary data.</text>
</comment>
<dbReference type="Pfam" id="PF00528">
    <property type="entry name" value="BPD_transp_1"/>
    <property type="match status" value="2"/>
</dbReference>